<dbReference type="PANTHER" id="PTHR13370">
    <property type="entry name" value="RNA METHYLASE-RELATED"/>
    <property type="match status" value="1"/>
</dbReference>
<dbReference type="GO" id="GO:0008168">
    <property type="term" value="F:methyltransferase activity"/>
    <property type="evidence" value="ECO:0007669"/>
    <property type="project" value="UniProtKB-KW"/>
</dbReference>
<keyword evidence="1 5" id="KW-0489">Methyltransferase</keyword>
<sequence>MKAIPDGSIDMICADLPYAVSNAKWDKLIPFEPMWEQFLRVCKKNAAIVLFAQSPFDKELALSQKKIFRYELIWEKHHQTGFYNANKMPLRTHENILVFYRALPTYNPIKSQGHARKTVKADSRKSIQSDIWNKVVEFKDYDSTERYPRSVLKFKSDKYQNALHHTQKPVKLVETLIKYYSNKGDVILDPTVGSGTTAVAAMNTGRNFIAIEKDEHYYKVAKKRINEHKIET</sequence>
<dbReference type="InterPro" id="IPR002941">
    <property type="entry name" value="DNA_methylase_N4/N6"/>
</dbReference>
<dbReference type="SUPFAM" id="SSF53335">
    <property type="entry name" value="S-adenosyl-L-methionine-dependent methyltransferases"/>
    <property type="match status" value="1"/>
</dbReference>
<keyword evidence="2" id="KW-0808">Transferase</keyword>
<dbReference type="InterPro" id="IPR001091">
    <property type="entry name" value="RM_Methyltransferase"/>
</dbReference>
<evidence type="ECO:0000313" key="5">
    <source>
        <dbReference type="EMBL" id="GGC55493.1"/>
    </source>
</evidence>
<dbReference type="PANTHER" id="PTHR13370:SF3">
    <property type="entry name" value="TRNA (GUANINE(10)-N2)-METHYLTRANSFERASE HOMOLOG"/>
    <property type="match status" value="1"/>
</dbReference>
<feature type="domain" description="DNA methylase N-4/N-6" evidence="4">
    <location>
        <begin position="9"/>
        <end position="223"/>
    </location>
</feature>
<dbReference type="Pfam" id="PF01555">
    <property type="entry name" value="N6_N4_Mtase"/>
    <property type="match status" value="1"/>
</dbReference>
<comment type="caution">
    <text evidence="5">The sequence shown here is derived from an EMBL/GenBank/DDBJ whole genome shotgun (WGS) entry which is preliminary data.</text>
</comment>
<name>A0ABQ1NAS3_9BACT</name>
<dbReference type="EC" id="2.1.1.-" evidence="3"/>
<evidence type="ECO:0000256" key="3">
    <source>
        <dbReference type="RuleBase" id="RU362026"/>
    </source>
</evidence>
<dbReference type="RefSeq" id="WP_188467748.1">
    <property type="nucleotide sequence ID" value="NZ_BAABHU010000023.1"/>
</dbReference>
<evidence type="ECO:0000313" key="6">
    <source>
        <dbReference type="Proteomes" id="UP000636010"/>
    </source>
</evidence>
<reference evidence="6" key="1">
    <citation type="journal article" date="2019" name="Int. J. Syst. Evol. Microbiol.">
        <title>The Global Catalogue of Microorganisms (GCM) 10K type strain sequencing project: providing services to taxonomists for standard genome sequencing and annotation.</title>
        <authorList>
            <consortium name="The Broad Institute Genomics Platform"/>
            <consortium name="The Broad Institute Genome Sequencing Center for Infectious Disease"/>
            <person name="Wu L."/>
            <person name="Ma J."/>
        </authorList>
    </citation>
    <scope>NUCLEOTIDE SEQUENCE [LARGE SCALE GENOMIC DNA]</scope>
    <source>
        <strain evidence="6">CGMCC 1.10832</strain>
    </source>
</reference>
<gene>
    <name evidence="5" type="ORF">GCM10011506_46440</name>
</gene>
<dbReference type="Gene3D" id="3.40.50.150">
    <property type="entry name" value="Vaccinia Virus protein VP39"/>
    <property type="match status" value="1"/>
</dbReference>
<protein>
    <recommendedName>
        <fullName evidence="3">Methyltransferase</fullName>
        <ecNumber evidence="3">2.1.1.-</ecNumber>
    </recommendedName>
</protein>
<dbReference type="GO" id="GO:0032259">
    <property type="term" value="P:methylation"/>
    <property type="evidence" value="ECO:0007669"/>
    <property type="project" value="UniProtKB-KW"/>
</dbReference>
<dbReference type="PRINTS" id="PR00508">
    <property type="entry name" value="S21N4MTFRASE"/>
</dbReference>
<dbReference type="InterPro" id="IPR029063">
    <property type="entry name" value="SAM-dependent_MTases_sf"/>
</dbReference>
<evidence type="ECO:0000256" key="1">
    <source>
        <dbReference type="ARBA" id="ARBA00022603"/>
    </source>
</evidence>
<comment type="similarity">
    <text evidence="3">Belongs to the N(4)/N(6)-methyltransferase family.</text>
</comment>
<keyword evidence="6" id="KW-1185">Reference proteome</keyword>
<proteinExistence type="inferred from homology"/>
<evidence type="ECO:0000259" key="4">
    <source>
        <dbReference type="Pfam" id="PF01555"/>
    </source>
</evidence>
<organism evidence="5 6">
    <name type="scientific">Marivirga lumbricoides</name>
    <dbReference type="NCBI Taxonomy" id="1046115"/>
    <lineage>
        <taxon>Bacteria</taxon>
        <taxon>Pseudomonadati</taxon>
        <taxon>Bacteroidota</taxon>
        <taxon>Cytophagia</taxon>
        <taxon>Cytophagales</taxon>
        <taxon>Marivirgaceae</taxon>
        <taxon>Marivirga</taxon>
    </lineage>
</organism>
<dbReference type="Proteomes" id="UP000636010">
    <property type="component" value="Unassembled WGS sequence"/>
</dbReference>
<accession>A0ABQ1NAS3</accession>
<evidence type="ECO:0000256" key="2">
    <source>
        <dbReference type="ARBA" id="ARBA00022679"/>
    </source>
</evidence>
<dbReference type="EMBL" id="BMEC01000023">
    <property type="protein sequence ID" value="GGC55493.1"/>
    <property type="molecule type" value="Genomic_DNA"/>
</dbReference>